<dbReference type="CDD" id="cd03443">
    <property type="entry name" value="PaaI_thioesterase"/>
    <property type="match status" value="1"/>
</dbReference>
<dbReference type="NCBIfam" id="TIGR02286">
    <property type="entry name" value="PaaD"/>
    <property type="match status" value="1"/>
</dbReference>
<dbReference type="Proteomes" id="UP000298551">
    <property type="component" value="Chromosome"/>
</dbReference>
<dbReference type="FunFam" id="3.10.129.10:FF:000022">
    <property type="entry name" value="Phenylacetic acid degradation protein"/>
    <property type="match status" value="1"/>
</dbReference>
<keyword evidence="2" id="KW-0378">Hydrolase</keyword>
<gene>
    <name evidence="4" type="primary">paaI</name>
    <name evidence="4" type="ORF">E6B08_10295</name>
</gene>
<dbReference type="InterPro" id="IPR006683">
    <property type="entry name" value="Thioestr_dom"/>
</dbReference>
<name>A0A4D6X6J3_PSEPU</name>
<feature type="domain" description="Thioesterase" evidence="3">
    <location>
        <begin position="55"/>
        <end position="129"/>
    </location>
</feature>
<dbReference type="InterPro" id="IPR011973">
    <property type="entry name" value="PaaD"/>
</dbReference>
<reference evidence="5" key="1">
    <citation type="submission" date="2019-04" db="EMBL/GenBank/DDBJ databases">
        <title>Genome sequence of Pseudomonas putida 1290, an auxin catabolizing strain.</title>
        <authorList>
            <person name="Laird T.S."/>
            <person name="Leveau J.H.J."/>
        </authorList>
    </citation>
    <scope>NUCLEOTIDE SEQUENCE [LARGE SCALE GENOMIC DNA]</scope>
    <source>
        <strain evidence="5">1290</strain>
    </source>
</reference>
<dbReference type="InterPro" id="IPR052723">
    <property type="entry name" value="Acyl-CoA_thioesterase_PaaI"/>
</dbReference>
<evidence type="ECO:0000256" key="1">
    <source>
        <dbReference type="ARBA" id="ARBA00008324"/>
    </source>
</evidence>
<dbReference type="Gene3D" id="3.10.129.10">
    <property type="entry name" value="Hotdog Thioesterase"/>
    <property type="match status" value="1"/>
</dbReference>
<dbReference type="PANTHER" id="PTHR42856:SF1">
    <property type="entry name" value="ACYL-COENZYME A THIOESTERASE PAAI"/>
    <property type="match status" value="1"/>
</dbReference>
<dbReference type="RefSeq" id="WP_136913900.1">
    <property type="nucleotide sequence ID" value="NZ_CP039371.1"/>
</dbReference>
<accession>A0A4D6X6J3</accession>
<dbReference type="EMBL" id="CP039371">
    <property type="protein sequence ID" value="QCI11736.1"/>
    <property type="molecule type" value="Genomic_DNA"/>
</dbReference>
<protein>
    <submittedName>
        <fullName evidence="4">Hydroxyphenylacetyl-CoA thioesterase PaaI</fullName>
    </submittedName>
</protein>
<sequence length="151" mass="16238">MTDLQRTPEALAQACADALFTRDRATQALGIRLLEAGPGHARLSMPVRADMIQGHGTCHGGFLFALADSAFAFACNSHDKATVAQGCSIDYLAPALRDDVLCASAVELSRKGRTGLYDVRIENQRGELIALFRGKSYQVRGTVLAQENADE</sequence>
<dbReference type="OrthoDB" id="32575at2"/>
<organism evidence="4 5">
    <name type="scientific">Pseudomonas putida</name>
    <name type="common">Arthrobacter siderocapsulatus</name>
    <dbReference type="NCBI Taxonomy" id="303"/>
    <lineage>
        <taxon>Bacteria</taxon>
        <taxon>Pseudomonadati</taxon>
        <taxon>Pseudomonadota</taxon>
        <taxon>Gammaproteobacteria</taxon>
        <taxon>Pseudomonadales</taxon>
        <taxon>Pseudomonadaceae</taxon>
        <taxon>Pseudomonas</taxon>
    </lineage>
</organism>
<dbReference type="SUPFAM" id="SSF54637">
    <property type="entry name" value="Thioesterase/thiol ester dehydrase-isomerase"/>
    <property type="match status" value="1"/>
</dbReference>
<evidence type="ECO:0000313" key="5">
    <source>
        <dbReference type="Proteomes" id="UP000298551"/>
    </source>
</evidence>
<evidence type="ECO:0000313" key="4">
    <source>
        <dbReference type="EMBL" id="QCI11736.1"/>
    </source>
</evidence>
<dbReference type="GO" id="GO:0016289">
    <property type="term" value="F:acyl-CoA hydrolase activity"/>
    <property type="evidence" value="ECO:0007669"/>
    <property type="project" value="TreeGrafter"/>
</dbReference>
<dbReference type="AlphaFoldDB" id="A0A4D6X6J3"/>
<comment type="similarity">
    <text evidence="1">Belongs to the thioesterase PaaI family.</text>
</comment>
<proteinExistence type="inferred from homology"/>
<evidence type="ECO:0000259" key="3">
    <source>
        <dbReference type="Pfam" id="PF03061"/>
    </source>
</evidence>
<dbReference type="Pfam" id="PF03061">
    <property type="entry name" value="4HBT"/>
    <property type="match status" value="1"/>
</dbReference>
<dbReference type="InterPro" id="IPR003736">
    <property type="entry name" value="PAAI_dom"/>
</dbReference>
<dbReference type="PANTHER" id="PTHR42856">
    <property type="entry name" value="ACYL-COENZYME A THIOESTERASE PAAI"/>
    <property type="match status" value="1"/>
</dbReference>
<dbReference type="InterPro" id="IPR029069">
    <property type="entry name" value="HotDog_dom_sf"/>
</dbReference>
<evidence type="ECO:0000256" key="2">
    <source>
        <dbReference type="ARBA" id="ARBA00022801"/>
    </source>
</evidence>
<dbReference type="NCBIfam" id="TIGR00369">
    <property type="entry name" value="unchar_dom_1"/>
    <property type="match status" value="1"/>
</dbReference>